<keyword evidence="3" id="KW-1185">Reference proteome</keyword>
<evidence type="ECO:0000313" key="2">
    <source>
        <dbReference type="EMBL" id="KAG0276345.1"/>
    </source>
</evidence>
<organism evidence="2 3">
    <name type="scientific">Linnemannia exigua</name>
    <dbReference type="NCBI Taxonomy" id="604196"/>
    <lineage>
        <taxon>Eukaryota</taxon>
        <taxon>Fungi</taxon>
        <taxon>Fungi incertae sedis</taxon>
        <taxon>Mucoromycota</taxon>
        <taxon>Mortierellomycotina</taxon>
        <taxon>Mortierellomycetes</taxon>
        <taxon>Mortierellales</taxon>
        <taxon>Mortierellaceae</taxon>
        <taxon>Linnemannia</taxon>
    </lineage>
</organism>
<feature type="chain" id="PRO_5042109290" evidence="1">
    <location>
        <begin position="19"/>
        <end position="121"/>
    </location>
</feature>
<keyword evidence="1" id="KW-0732">Signal</keyword>
<gene>
    <name evidence="2" type="ORF">BGZ95_007672</name>
</gene>
<name>A0AAD4DF89_9FUNG</name>
<dbReference type="Proteomes" id="UP001194580">
    <property type="component" value="Unassembled WGS sequence"/>
</dbReference>
<dbReference type="EMBL" id="JAAAIL010000381">
    <property type="protein sequence ID" value="KAG0276345.1"/>
    <property type="molecule type" value="Genomic_DNA"/>
</dbReference>
<reference evidence="2" key="1">
    <citation type="journal article" date="2020" name="Fungal Divers.">
        <title>Resolving the Mortierellaceae phylogeny through synthesis of multi-gene phylogenetics and phylogenomics.</title>
        <authorList>
            <person name="Vandepol N."/>
            <person name="Liber J."/>
            <person name="Desiro A."/>
            <person name="Na H."/>
            <person name="Kennedy M."/>
            <person name="Barry K."/>
            <person name="Grigoriev I.V."/>
            <person name="Miller A.N."/>
            <person name="O'Donnell K."/>
            <person name="Stajich J.E."/>
            <person name="Bonito G."/>
        </authorList>
    </citation>
    <scope>NUCLEOTIDE SEQUENCE</scope>
    <source>
        <strain evidence="2">NRRL 28262</strain>
    </source>
</reference>
<feature type="signal peptide" evidence="1">
    <location>
        <begin position="1"/>
        <end position="18"/>
    </location>
</feature>
<evidence type="ECO:0000313" key="3">
    <source>
        <dbReference type="Proteomes" id="UP001194580"/>
    </source>
</evidence>
<dbReference type="AlphaFoldDB" id="A0AAD4DF89"/>
<comment type="caution">
    <text evidence="2">The sequence shown here is derived from an EMBL/GenBank/DDBJ whole genome shotgun (WGS) entry which is preliminary data.</text>
</comment>
<protein>
    <submittedName>
        <fullName evidence="2">Uncharacterized protein</fullName>
    </submittedName>
</protein>
<sequence>MKFSVPLIVAALASSTQAMSLGYNAFASSSITGSGYVAYLFVDGKNVAGVSKEGGSSSWVQWGIHKIQLKNAHMSSFELCIDVFGDVSCTKVVTGNPSCGFNPNNQRPECSTQWYDDNWGN</sequence>
<accession>A0AAD4DF89</accession>
<evidence type="ECO:0000256" key="1">
    <source>
        <dbReference type="SAM" id="SignalP"/>
    </source>
</evidence>
<proteinExistence type="predicted"/>